<dbReference type="HOGENOM" id="CLU_245133_0_0_6"/>
<evidence type="ECO:0000313" key="8">
    <source>
        <dbReference type="EMBL" id="EIC28501.1"/>
    </source>
</evidence>
<dbReference type="Gene3D" id="3.40.50.300">
    <property type="entry name" value="P-loop containing nucleotide triphosphate hydrolases"/>
    <property type="match status" value="2"/>
</dbReference>
<feature type="region of interest" description="Disordered" evidence="5">
    <location>
        <begin position="1027"/>
        <end position="1076"/>
    </location>
</feature>
<keyword evidence="3 8" id="KW-0347">Helicase</keyword>
<feature type="domain" description="Sacsin/Nov" evidence="7">
    <location>
        <begin position="34"/>
        <end position="135"/>
    </location>
</feature>
<keyword evidence="9" id="KW-1185">Reference proteome</keyword>
<accession>H8GPN9</accession>
<dbReference type="GO" id="GO:0005524">
    <property type="term" value="F:ATP binding"/>
    <property type="evidence" value="ECO:0007669"/>
    <property type="project" value="UniProtKB-KW"/>
</dbReference>
<dbReference type="InterPro" id="IPR058210">
    <property type="entry name" value="SACS/Nov_dom"/>
</dbReference>
<dbReference type="InterPro" id="IPR047187">
    <property type="entry name" value="SF1_C_Upf1"/>
</dbReference>
<dbReference type="SUPFAM" id="SSF52540">
    <property type="entry name" value="P-loop containing nucleoside triphosphate hydrolases"/>
    <property type="match status" value="1"/>
</dbReference>
<organism evidence="8 9">
    <name type="scientific">Methylomicrobium album BG8</name>
    <dbReference type="NCBI Taxonomy" id="686340"/>
    <lineage>
        <taxon>Bacteria</taxon>
        <taxon>Pseudomonadati</taxon>
        <taxon>Pseudomonadota</taxon>
        <taxon>Gammaproteobacteria</taxon>
        <taxon>Methylococcales</taxon>
        <taxon>Methylococcaceae</taxon>
        <taxon>Methylomicrobium</taxon>
    </lineage>
</organism>
<evidence type="ECO:0000259" key="6">
    <source>
        <dbReference type="Pfam" id="PF13087"/>
    </source>
</evidence>
<sequence>MTEQEKQWFDELATRRVKLADAFDDPAARGIWGGIVDKYSDQAHFIYELLQNADDVKATTATFRLEESGLYFTHNGSVRFTISNPQNEEADTNNGTLGHINAITSIANSNKTEASIGKFGVGFKAVFQYTQTPHIYDPEIRFKIERFIVPHMLDADLDWRNSSKTVFFFPFDHKKKQPQESHDEILEKLKALEFPVLFLSSLKSVSFEAEKVSGKYTKKVTRKIEEGGITAQWITLALKLDGKRTSQRLVMFTRNNASGHPCSIGYALGESGNLVPIDRTAFCFFPTKEATNLNFILHAPFLLTDSREGIKAGEKHNNELIEQLAELAANSLPILRDEKLIDDGILDIIPYDEARFSELGDRRIISFKPFYTAFNSKLQTEALLPSTDNLFAESKNAYWASVPRIAQLISNKQLAHITNNKNARWVFTSFGRDECLRKNKEIATYIDEVICTWLDEKDILTGWKGDGGKSFDGISADFIKKQPHDWLFNFYQWLSETKTRTEITKNRKIFIDSVGNAVASYGQDGKLILFLPDNDGDGYTTLSSKLFSKVEKILQRIDSTKTQTAKEFFDRFGIRGHTVKDEIESAIEKMKKGEIPADNFLIKSFKYFKDECPQNEIEEFISKIRSLAFLPYETKIGKTGFSSGQGLYFPTPRLVSFYVLRPETKFVAWETLRARYPESDHETLKNFLGKLGVNSQEPSKRDEVYNIILPQWRQNQKPDNTVDEGLVHFKTFFDYFTSLSQYLGDTFLRDIIELPFLLCSTKQDSEKKCFWGKSANIYLPTDDLKVWFETKPDSMFLLLDKYYKTVDEEDRANLMGFFDKLGVRKTPSVLSRTISPAELGNQRVSWSGKHHEFEDKYLDGCQQVIENINATRSVLLWRVLATTVQLHGLRGRHTWFYYSHQSEYFKSTEEQRLLTAKWILNKAGELVSADAVTIQSLSDQYDTTSAGAEALIRFLGIHDEAQDTAHLNEEERRKIALAEKIEKSGYSPEQILSLIEDDKRTKAAQTSTVTIGGGSEQTSPGSTLIQEIQKRRPSVKHDNSSGRQENDPTPPTQPSDANEDADDYTPKAVDYGKKLDRAKDRYASELDRIEREQVLHDKANTLPRYSYGWFLALLELECMASSEKNADGKTISISFGKVERNSQSSRTIVLKEPSRFIPQSIEEFSGVRVDLDFGNGRTGTLHVESFTAREFSLLGKLASAGELSGIDLGEVLEARIEVQNPSFLLQELLERFRELRLAEKFDMKASLTPDIEFVFGPPGTGKTTHLAEKVLIPMMQATEQARVLVLTPTNKAADVLTTRIMEKMGADTSFLNWLVRFGTSADERIEKAGVWRDRSFDIGALPRSVTVTTIARFAYDGLAVEYGSKKLHEMEWDAIVIDEASMISLASIIYPLYRQKPRKFIVAGDPFQIEPIVAVEQWKDENIYTLVGLNKPGAFAKPATKPHDYLVTNLETQYRSIPAIGEIFSRFTYDGILKHHRATGTQRPLELDGLAVQPLNLIKFPVSKYESIYRAKRLESGTPYQTYSALFTFEFVRWLAEQIRIGHENKFRIGVIAPYRAQANLLSRLNDSWAYKPDVVEIQVGTIHGFQGDECDIIIAVFNPPPTISSSPQMFLNKRSILNVAISRARDYLFIIMPDDETEGLRNLHKIAKIEGLVKSGGAFGEYASRTIEEMIWGNANYLEENTFSTGHQMVNIYRNPERYYEVRSDDSAIDVQIHGKQ</sequence>
<dbReference type="InterPro" id="IPR041679">
    <property type="entry name" value="DNA2/NAM7-like_C"/>
</dbReference>
<evidence type="ECO:0000256" key="3">
    <source>
        <dbReference type="ARBA" id="ARBA00022806"/>
    </source>
</evidence>
<dbReference type="Gene3D" id="3.30.565.10">
    <property type="entry name" value="Histidine kinase-like ATPase, C-terminal domain"/>
    <property type="match status" value="1"/>
</dbReference>
<evidence type="ECO:0000256" key="4">
    <source>
        <dbReference type="ARBA" id="ARBA00022840"/>
    </source>
</evidence>
<keyword evidence="4" id="KW-0067">ATP-binding</keyword>
<feature type="domain" description="DNA2/NAM7 helicase-like C-terminal" evidence="6">
    <location>
        <begin position="1444"/>
        <end position="1632"/>
    </location>
</feature>
<dbReference type="eggNOG" id="COG1112">
    <property type="taxonomic scope" value="Bacteria"/>
</dbReference>
<dbReference type="Pfam" id="PF13245">
    <property type="entry name" value="AAA_19"/>
    <property type="match status" value="1"/>
</dbReference>
<dbReference type="CDD" id="cd18808">
    <property type="entry name" value="SF1_C_Upf1"/>
    <property type="match status" value="1"/>
</dbReference>
<name>H8GPN9_METAL</name>
<dbReference type="InterPro" id="IPR027417">
    <property type="entry name" value="P-loop_NTPase"/>
</dbReference>
<dbReference type="PANTHER" id="PTHR43788:SF8">
    <property type="entry name" value="DNA-BINDING PROTEIN SMUBP-2"/>
    <property type="match status" value="1"/>
</dbReference>
<evidence type="ECO:0000256" key="5">
    <source>
        <dbReference type="SAM" id="MobiDB-lite"/>
    </source>
</evidence>
<keyword evidence="1" id="KW-0547">Nucleotide-binding</keyword>
<dbReference type="Pfam" id="PF25794">
    <property type="entry name" value="SACS"/>
    <property type="match status" value="1"/>
</dbReference>
<dbReference type="Pfam" id="PF13087">
    <property type="entry name" value="AAA_12"/>
    <property type="match status" value="1"/>
</dbReference>
<dbReference type="SUPFAM" id="SSF55874">
    <property type="entry name" value="ATPase domain of HSP90 chaperone/DNA topoisomerase II/histidine kinase"/>
    <property type="match status" value="1"/>
</dbReference>
<evidence type="ECO:0000256" key="1">
    <source>
        <dbReference type="ARBA" id="ARBA00022741"/>
    </source>
</evidence>
<dbReference type="GO" id="GO:0016787">
    <property type="term" value="F:hydrolase activity"/>
    <property type="evidence" value="ECO:0007669"/>
    <property type="project" value="UniProtKB-KW"/>
</dbReference>
<dbReference type="GO" id="GO:0043139">
    <property type="term" value="F:5'-3' DNA helicase activity"/>
    <property type="evidence" value="ECO:0007669"/>
    <property type="project" value="TreeGrafter"/>
</dbReference>
<dbReference type="NCBIfam" id="NF047352">
    <property type="entry name" value="P_loop_sacsin"/>
    <property type="match status" value="1"/>
</dbReference>
<dbReference type="Proteomes" id="UP000005090">
    <property type="component" value="Chromosome"/>
</dbReference>
<feature type="compositionally biased region" description="Basic and acidic residues" evidence="5">
    <location>
        <begin position="1035"/>
        <end position="1046"/>
    </location>
</feature>
<dbReference type="EMBL" id="CM001475">
    <property type="protein sequence ID" value="EIC28501.1"/>
    <property type="molecule type" value="Genomic_DNA"/>
</dbReference>
<dbReference type="InterPro" id="IPR036890">
    <property type="entry name" value="HATPase_C_sf"/>
</dbReference>
<keyword evidence="2" id="KW-0378">Hydrolase</keyword>
<dbReference type="eggNOG" id="COG0210">
    <property type="taxonomic scope" value="Bacteria"/>
</dbReference>
<dbReference type="PANTHER" id="PTHR43788">
    <property type="entry name" value="DNA2/NAM7 HELICASE FAMILY MEMBER"/>
    <property type="match status" value="1"/>
</dbReference>
<evidence type="ECO:0000313" key="9">
    <source>
        <dbReference type="Proteomes" id="UP000005090"/>
    </source>
</evidence>
<evidence type="ECO:0000259" key="7">
    <source>
        <dbReference type="Pfam" id="PF25794"/>
    </source>
</evidence>
<gene>
    <name evidence="8" type="ORF">Metal_0658</name>
</gene>
<proteinExistence type="predicted"/>
<dbReference type="RefSeq" id="WP_005369592.1">
    <property type="nucleotide sequence ID" value="NZ_CM001475.1"/>
</dbReference>
<protein>
    <submittedName>
        <fullName evidence="8">UvrD/REP helicase</fullName>
    </submittedName>
</protein>
<dbReference type="STRING" id="686340.Metal_0658"/>
<reference evidence="8 9" key="1">
    <citation type="journal article" date="2013" name="Genome Announc.">
        <title>Genome Sequence of the Obligate Gammaproteobacterial Methanotroph Methylomicrobium album Strain BG8.</title>
        <authorList>
            <person name="Kits K.D."/>
            <person name="Kalyuzhnaya M.G."/>
            <person name="Klotz M.G."/>
            <person name="Jetten M.S."/>
            <person name="Op den Camp H.J."/>
            <person name="Vuilleumier S."/>
            <person name="Bringel F."/>
            <person name="Dispirito A.A."/>
            <person name="Murrell J.C."/>
            <person name="Bruce D."/>
            <person name="Cheng J.F."/>
            <person name="Copeland A."/>
            <person name="Goodwin L."/>
            <person name="Hauser L."/>
            <person name="Lajus A."/>
            <person name="Land M.L."/>
            <person name="Lapidus A."/>
            <person name="Lucas S."/>
            <person name="Medigue C."/>
            <person name="Pitluck S."/>
            <person name="Woyke T."/>
            <person name="Zeytun A."/>
            <person name="Stein L.Y."/>
        </authorList>
    </citation>
    <scope>NUCLEOTIDE SEQUENCE [LARGE SCALE GENOMIC DNA]</scope>
    <source>
        <strain evidence="8 9">BG8</strain>
    </source>
</reference>
<dbReference type="InterPro" id="IPR050534">
    <property type="entry name" value="Coronavir_polyprotein_1ab"/>
</dbReference>
<evidence type="ECO:0000256" key="2">
    <source>
        <dbReference type="ARBA" id="ARBA00022801"/>
    </source>
</evidence>